<dbReference type="AlphaFoldDB" id="G5IN93"/>
<dbReference type="InterPro" id="IPR000620">
    <property type="entry name" value="EamA_dom"/>
</dbReference>
<reference evidence="4 5" key="1">
    <citation type="submission" date="2011-08" db="EMBL/GenBank/DDBJ databases">
        <title>The Genome Sequence of Clostridium hathewayi WAL-18680.</title>
        <authorList>
            <consortium name="The Broad Institute Genome Sequencing Platform"/>
            <person name="Earl A."/>
            <person name="Ward D."/>
            <person name="Feldgarden M."/>
            <person name="Gevers D."/>
            <person name="Finegold S.M."/>
            <person name="Summanen P.H."/>
            <person name="Molitoris D.R."/>
            <person name="Song M."/>
            <person name="Daigneault M."/>
            <person name="Allen-Vercoe E."/>
            <person name="Young S.K."/>
            <person name="Zeng Q."/>
            <person name="Gargeya S."/>
            <person name="Fitzgerald M."/>
            <person name="Haas B."/>
            <person name="Abouelleil A."/>
            <person name="Alvarado L."/>
            <person name="Arachchi H.M."/>
            <person name="Berlin A."/>
            <person name="Brown A."/>
            <person name="Chapman S.B."/>
            <person name="Chen Z."/>
            <person name="Dunbar C."/>
            <person name="Freedman E."/>
            <person name="Gearin G."/>
            <person name="Gellesch M."/>
            <person name="Goldberg J."/>
            <person name="Griggs A."/>
            <person name="Gujja S."/>
            <person name="Heiman D."/>
            <person name="Howarth C."/>
            <person name="Larson L."/>
            <person name="Lui A."/>
            <person name="MacDonald P.J.P."/>
            <person name="Montmayeur A."/>
            <person name="Murphy C."/>
            <person name="Neiman D."/>
            <person name="Pearson M."/>
            <person name="Priest M."/>
            <person name="Roberts A."/>
            <person name="Saif S."/>
            <person name="Shea T."/>
            <person name="Shenoy N."/>
            <person name="Sisk P."/>
            <person name="Stolte C."/>
            <person name="Sykes S."/>
            <person name="Wortman J."/>
            <person name="Nusbaum C."/>
            <person name="Birren B."/>
        </authorList>
    </citation>
    <scope>NUCLEOTIDE SEQUENCE [LARGE SCALE GENOMIC DNA]</scope>
    <source>
        <strain evidence="4 5">WAL-18680</strain>
    </source>
</reference>
<keyword evidence="2" id="KW-0472">Membrane</keyword>
<evidence type="ECO:0000256" key="2">
    <source>
        <dbReference type="SAM" id="Phobius"/>
    </source>
</evidence>
<feature type="transmembrane region" description="Helical" evidence="2">
    <location>
        <begin position="59"/>
        <end position="81"/>
    </location>
</feature>
<evidence type="ECO:0000313" key="5">
    <source>
        <dbReference type="Proteomes" id="UP000005384"/>
    </source>
</evidence>
<gene>
    <name evidence="4" type="ORF">HMPREF9473_04971</name>
</gene>
<dbReference type="GO" id="GO:0016020">
    <property type="term" value="C:membrane"/>
    <property type="evidence" value="ECO:0007669"/>
    <property type="project" value="InterPro"/>
</dbReference>
<dbReference type="Proteomes" id="UP000005384">
    <property type="component" value="Unassembled WGS sequence"/>
</dbReference>
<organism evidence="4 5">
    <name type="scientific">Hungatella hathewayi WAL-18680</name>
    <dbReference type="NCBI Taxonomy" id="742737"/>
    <lineage>
        <taxon>Bacteria</taxon>
        <taxon>Bacillati</taxon>
        <taxon>Bacillota</taxon>
        <taxon>Clostridia</taxon>
        <taxon>Lachnospirales</taxon>
        <taxon>Lachnospiraceae</taxon>
        <taxon>Hungatella</taxon>
    </lineage>
</organism>
<dbReference type="HOGENOM" id="CLU_2069900_0_0_9"/>
<comment type="caution">
    <text evidence="4">The sequence shown here is derived from an EMBL/GenBank/DDBJ whole genome shotgun (WGS) entry which is preliminary data.</text>
</comment>
<name>G5IN93_9FIRM</name>
<feature type="transmembrane region" description="Helical" evidence="2">
    <location>
        <begin position="93"/>
        <end position="114"/>
    </location>
</feature>
<dbReference type="InterPro" id="IPR037185">
    <property type="entry name" value="EmrE-like"/>
</dbReference>
<evidence type="ECO:0000256" key="1">
    <source>
        <dbReference type="ARBA" id="ARBA00007362"/>
    </source>
</evidence>
<dbReference type="PATRIC" id="fig|742737.3.peg.4956"/>
<feature type="transmembrane region" description="Helical" evidence="2">
    <location>
        <begin position="34"/>
        <end position="52"/>
    </location>
</feature>
<feature type="domain" description="EamA" evidence="3">
    <location>
        <begin position="8"/>
        <end position="110"/>
    </location>
</feature>
<sequence>MKISSKQAMLLMSLCAFMWSIGGLFIKILPWHPMVISGFRSLIAAVVIVIYMRFKGYRFVFSPCVLLAGLGLSGTMLFFVIASKLTTSANAIILQSTNPVHIMIMSAVFFMCAIKRAN</sequence>
<comment type="similarity">
    <text evidence="1">Belongs to the EamA transporter family.</text>
</comment>
<keyword evidence="2" id="KW-1133">Transmembrane helix</keyword>
<dbReference type="Pfam" id="PF00892">
    <property type="entry name" value="EamA"/>
    <property type="match status" value="1"/>
</dbReference>
<evidence type="ECO:0000259" key="3">
    <source>
        <dbReference type="Pfam" id="PF00892"/>
    </source>
</evidence>
<accession>G5IN93</accession>
<proteinExistence type="inferred from homology"/>
<protein>
    <recommendedName>
        <fullName evidence="3">EamA domain-containing protein</fullName>
    </recommendedName>
</protein>
<dbReference type="RefSeq" id="WP_006782959.1">
    <property type="nucleotide sequence ID" value="NZ_JH379030.1"/>
</dbReference>
<keyword evidence="5" id="KW-1185">Reference proteome</keyword>
<dbReference type="EMBL" id="ADLN01000127">
    <property type="protein sequence ID" value="EHI57064.1"/>
    <property type="molecule type" value="Genomic_DNA"/>
</dbReference>
<evidence type="ECO:0000313" key="4">
    <source>
        <dbReference type="EMBL" id="EHI57064.1"/>
    </source>
</evidence>
<dbReference type="SUPFAM" id="SSF103481">
    <property type="entry name" value="Multidrug resistance efflux transporter EmrE"/>
    <property type="match status" value="1"/>
</dbReference>
<keyword evidence="2" id="KW-0812">Transmembrane</keyword>
<feature type="transmembrane region" description="Helical" evidence="2">
    <location>
        <begin position="9"/>
        <end position="28"/>
    </location>
</feature>